<dbReference type="EMBL" id="JAODUP010000318">
    <property type="protein sequence ID" value="KAK2152786.1"/>
    <property type="molecule type" value="Genomic_DNA"/>
</dbReference>
<protein>
    <submittedName>
        <fullName evidence="1">Uncharacterized protein</fullName>
    </submittedName>
</protein>
<accession>A0AAD9N2N9</accession>
<sequence>MIYWCGLISELDPSSWDPCNASLKAAVSMRNNGHCYTIAGHYDEPPVGSRTIDLDPQMEDVILALSLLPEYVYHVISGASHRLAV</sequence>
<organism evidence="1 2">
    <name type="scientific">Paralvinella palmiformis</name>
    <dbReference type="NCBI Taxonomy" id="53620"/>
    <lineage>
        <taxon>Eukaryota</taxon>
        <taxon>Metazoa</taxon>
        <taxon>Spiralia</taxon>
        <taxon>Lophotrochozoa</taxon>
        <taxon>Annelida</taxon>
        <taxon>Polychaeta</taxon>
        <taxon>Sedentaria</taxon>
        <taxon>Canalipalpata</taxon>
        <taxon>Terebellida</taxon>
        <taxon>Terebelliformia</taxon>
        <taxon>Alvinellidae</taxon>
        <taxon>Paralvinella</taxon>
    </lineage>
</organism>
<dbReference type="Proteomes" id="UP001208570">
    <property type="component" value="Unassembled WGS sequence"/>
</dbReference>
<gene>
    <name evidence="1" type="ORF">LSH36_318g03043</name>
</gene>
<keyword evidence="2" id="KW-1185">Reference proteome</keyword>
<evidence type="ECO:0000313" key="2">
    <source>
        <dbReference type="Proteomes" id="UP001208570"/>
    </source>
</evidence>
<proteinExistence type="predicted"/>
<dbReference type="AlphaFoldDB" id="A0AAD9N2N9"/>
<reference evidence="1" key="1">
    <citation type="journal article" date="2023" name="Mol. Biol. Evol.">
        <title>Third-Generation Sequencing Reveals the Adaptive Role of the Epigenome in Three Deep-Sea Polychaetes.</title>
        <authorList>
            <person name="Perez M."/>
            <person name="Aroh O."/>
            <person name="Sun Y."/>
            <person name="Lan Y."/>
            <person name="Juniper S.K."/>
            <person name="Young C.R."/>
            <person name="Angers B."/>
            <person name="Qian P.Y."/>
        </authorList>
    </citation>
    <scope>NUCLEOTIDE SEQUENCE</scope>
    <source>
        <strain evidence="1">P08H-3</strain>
    </source>
</reference>
<evidence type="ECO:0000313" key="1">
    <source>
        <dbReference type="EMBL" id="KAK2152786.1"/>
    </source>
</evidence>
<comment type="caution">
    <text evidence="1">The sequence shown here is derived from an EMBL/GenBank/DDBJ whole genome shotgun (WGS) entry which is preliminary data.</text>
</comment>
<name>A0AAD9N2N9_9ANNE</name>